<feature type="region of interest" description="Disordered" evidence="1">
    <location>
        <begin position="1"/>
        <end position="86"/>
    </location>
</feature>
<feature type="compositionally biased region" description="Low complexity" evidence="1">
    <location>
        <begin position="39"/>
        <end position="54"/>
    </location>
</feature>
<name>A0AAV7TZF7_PLEWA</name>
<sequence>MTDKPRPPRTPPEHGRLQELKPRYQDHLPPKSFTADAEAVPAGGAVAPPVNIVPSPHSLRGAAATDLQHAGRRRRRSGQQSGLKNA</sequence>
<proteinExistence type="predicted"/>
<keyword evidence="3" id="KW-1185">Reference proteome</keyword>
<feature type="compositionally biased region" description="Basic and acidic residues" evidence="1">
    <location>
        <begin position="1"/>
        <end position="29"/>
    </location>
</feature>
<reference evidence="2" key="1">
    <citation type="journal article" date="2022" name="bioRxiv">
        <title>Sequencing and chromosome-scale assembly of the giantPleurodeles waltlgenome.</title>
        <authorList>
            <person name="Brown T."/>
            <person name="Elewa A."/>
            <person name="Iarovenko S."/>
            <person name="Subramanian E."/>
            <person name="Araus A.J."/>
            <person name="Petzold A."/>
            <person name="Susuki M."/>
            <person name="Suzuki K.-i.T."/>
            <person name="Hayashi T."/>
            <person name="Toyoda A."/>
            <person name="Oliveira C."/>
            <person name="Osipova E."/>
            <person name="Leigh N.D."/>
            <person name="Simon A."/>
            <person name="Yun M.H."/>
        </authorList>
    </citation>
    <scope>NUCLEOTIDE SEQUENCE</scope>
    <source>
        <strain evidence="2">20211129_DDA</strain>
        <tissue evidence="2">Liver</tissue>
    </source>
</reference>
<evidence type="ECO:0000256" key="1">
    <source>
        <dbReference type="SAM" id="MobiDB-lite"/>
    </source>
</evidence>
<comment type="caution">
    <text evidence="2">The sequence shown here is derived from an EMBL/GenBank/DDBJ whole genome shotgun (WGS) entry which is preliminary data.</text>
</comment>
<gene>
    <name evidence="2" type="ORF">NDU88_007087</name>
</gene>
<evidence type="ECO:0000313" key="3">
    <source>
        <dbReference type="Proteomes" id="UP001066276"/>
    </source>
</evidence>
<dbReference type="AlphaFoldDB" id="A0AAV7TZF7"/>
<accession>A0AAV7TZF7</accession>
<organism evidence="2 3">
    <name type="scientific">Pleurodeles waltl</name>
    <name type="common">Iberian ribbed newt</name>
    <dbReference type="NCBI Taxonomy" id="8319"/>
    <lineage>
        <taxon>Eukaryota</taxon>
        <taxon>Metazoa</taxon>
        <taxon>Chordata</taxon>
        <taxon>Craniata</taxon>
        <taxon>Vertebrata</taxon>
        <taxon>Euteleostomi</taxon>
        <taxon>Amphibia</taxon>
        <taxon>Batrachia</taxon>
        <taxon>Caudata</taxon>
        <taxon>Salamandroidea</taxon>
        <taxon>Salamandridae</taxon>
        <taxon>Pleurodelinae</taxon>
        <taxon>Pleurodeles</taxon>
    </lineage>
</organism>
<protein>
    <submittedName>
        <fullName evidence="2">Uncharacterized protein</fullName>
    </submittedName>
</protein>
<dbReference type="EMBL" id="JANPWB010000006">
    <property type="protein sequence ID" value="KAJ1181888.1"/>
    <property type="molecule type" value="Genomic_DNA"/>
</dbReference>
<dbReference type="Proteomes" id="UP001066276">
    <property type="component" value="Chromosome 3_2"/>
</dbReference>
<evidence type="ECO:0000313" key="2">
    <source>
        <dbReference type="EMBL" id="KAJ1181888.1"/>
    </source>
</evidence>